<keyword evidence="7 8" id="KW-0472">Membrane</keyword>
<evidence type="ECO:0000313" key="9">
    <source>
        <dbReference type="EMBL" id="UOA16237.1"/>
    </source>
</evidence>
<keyword evidence="3" id="KW-0813">Transport</keyword>
<feature type="transmembrane region" description="Helical" evidence="8">
    <location>
        <begin position="98"/>
        <end position="116"/>
    </location>
</feature>
<evidence type="ECO:0000256" key="5">
    <source>
        <dbReference type="ARBA" id="ARBA00022692"/>
    </source>
</evidence>
<evidence type="ECO:0000256" key="4">
    <source>
        <dbReference type="ARBA" id="ARBA00022475"/>
    </source>
</evidence>
<name>A0ABY3ZPU2_9RHOB</name>
<feature type="transmembrane region" description="Helical" evidence="8">
    <location>
        <begin position="279"/>
        <end position="297"/>
    </location>
</feature>
<keyword evidence="5 8" id="KW-0812">Transmembrane</keyword>
<keyword evidence="6 8" id="KW-1133">Transmembrane helix</keyword>
<evidence type="ECO:0000256" key="1">
    <source>
        <dbReference type="ARBA" id="ARBA00004651"/>
    </source>
</evidence>
<feature type="transmembrane region" description="Helical" evidence="8">
    <location>
        <begin position="185"/>
        <end position="205"/>
    </location>
</feature>
<evidence type="ECO:0000256" key="3">
    <source>
        <dbReference type="ARBA" id="ARBA00022448"/>
    </source>
</evidence>
<evidence type="ECO:0000256" key="6">
    <source>
        <dbReference type="ARBA" id="ARBA00022989"/>
    </source>
</evidence>
<reference evidence="10" key="1">
    <citation type="journal article" date="2022" name="Microorganisms">
        <title>Beyond the ABCs#Discovery of Three New Plasmid Types in Rhodobacterales (RepQ, RepY, RepW).</title>
        <authorList>
            <person name="Freese H.M."/>
            <person name="Ringel V."/>
            <person name="Overmann J."/>
            <person name="Petersen J."/>
        </authorList>
    </citation>
    <scope>NUCLEOTIDE SEQUENCE [LARGE SCALE GENOMIC DNA]</scope>
    <source>
        <strain evidence="10">DSM 109990</strain>
    </source>
</reference>
<feature type="transmembrane region" description="Helical" evidence="8">
    <location>
        <begin position="61"/>
        <end position="86"/>
    </location>
</feature>
<gene>
    <name evidence="9" type="ORF">DSM109990_03105</name>
</gene>
<feature type="transmembrane region" description="Helical" evidence="8">
    <location>
        <begin position="254"/>
        <end position="273"/>
    </location>
</feature>
<proteinExistence type="inferred from homology"/>
<keyword evidence="10" id="KW-1185">Reference proteome</keyword>
<protein>
    <recommendedName>
        <fullName evidence="8">Probable membrane transporter protein</fullName>
    </recommendedName>
</protein>
<dbReference type="EMBL" id="CP085144">
    <property type="protein sequence ID" value="UOA16237.1"/>
    <property type="molecule type" value="Genomic_DNA"/>
</dbReference>
<evidence type="ECO:0000256" key="8">
    <source>
        <dbReference type="RuleBase" id="RU363041"/>
    </source>
</evidence>
<dbReference type="InterPro" id="IPR052017">
    <property type="entry name" value="TSUP"/>
</dbReference>
<dbReference type="Pfam" id="PF01925">
    <property type="entry name" value="TauE"/>
    <property type="match status" value="1"/>
</dbReference>
<feature type="transmembrane region" description="Helical" evidence="8">
    <location>
        <begin position="128"/>
        <end position="149"/>
    </location>
</feature>
<dbReference type="PANTHER" id="PTHR30269">
    <property type="entry name" value="TRANSMEMBRANE PROTEIN YFCA"/>
    <property type="match status" value="1"/>
</dbReference>
<dbReference type="InterPro" id="IPR002781">
    <property type="entry name" value="TM_pro_TauE-like"/>
</dbReference>
<sequence length="302" mass="32281">MICPFLLGPDIAPSQLQHNKDTFQCLFLFLYYVENLLVRLPSGLLCNGMNSIFPFLTPFEFYAALAIGLCGGFVKGVVGFALPLVLISGLTTFMAPDLALAGLILPTVLANAFQALRQGPKAAAGSIRLFWVFLLCGGITLVLSAQMVRVIPEEAMLLAIGVPIVFFALLQLSKYKFHLAQRSTRVEACVGAFAGAVGGVSGVWGPPTVAYLTALGTPKHDQMRIQGVIYGLGAVALLGAHMGSGVLNAQTWPFSALLLAPVMLGVWLGGMVMDRVDPVLFRKMTLLVLMVAGLNLIRRALF</sequence>
<evidence type="ECO:0000313" key="10">
    <source>
        <dbReference type="Proteomes" id="UP000831019"/>
    </source>
</evidence>
<dbReference type="Proteomes" id="UP000831019">
    <property type="component" value="Chromosome"/>
</dbReference>
<feature type="transmembrane region" description="Helical" evidence="8">
    <location>
        <begin position="225"/>
        <end position="247"/>
    </location>
</feature>
<evidence type="ECO:0000256" key="2">
    <source>
        <dbReference type="ARBA" id="ARBA00009142"/>
    </source>
</evidence>
<comment type="similarity">
    <text evidence="2 8">Belongs to the 4-toluene sulfonate uptake permease (TSUP) (TC 2.A.102) family.</text>
</comment>
<comment type="subcellular location">
    <subcellularLocation>
        <location evidence="1 8">Cell membrane</location>
        <topology evidence="1 8">Multi-pass membrane protein</topology>
    </subcellularLocation>
</comment>
<dbReference type="PANTHER" id="PTHR30269:SF32">
    <property type="entry name" value="MEMBRANE TRANSPORTER PROTEIN-RELATED"/>
    <property type="match status" value="1"/>
</dbReference>
<keyword evidence="4 8" id="KW-1003">Cell membrane</keyword>
<organism evidence="9 10">
    <name type="scientific">Sulfitobacter dubius</name>
    <dbReference type="NCBI Taxonomy" id="218673"/>
    <lineage>
        <taxon>Bacteria</taxon>
        <taxon>Pseudomonadati</taxon>
        <taxon>Pseudomonadota</taxon>
        <taxon>Alphaproteobacteria</taxon>
        <taxon>Rhodobacterales</taxon>
        <taxon>Roseobacteraceae</taxon>
        <taxon>Sulfitobacter</taxon>
    </lineage>
</organism>
<accession>A0ABY3ZPU2</accession>
<evidence type="ECO:0000256" key="7">
    <source>
        <dbReference type="ARBA" id="ARBA00023136"/>
    </source>
</evidence>
<feature type="transmembrane region" description="Helical" evidence="8">
    <location>
        <begin position="155"/>
        <end position="173"/>
    </location>
</feature>